<dbReference type="Proteomes" id="UP001589867">
    <property type="component" value="Unassembled WGS sequence"/>
</dbReference>
<dbReference type="EMBL" id="JBHLUH010000021">
    <property type="protein sequence ID" value="MFC0528937.1"/>
    <property type="molecule type" value="Genomic_DNA"/>
</dbReference>
<evidence type="ECO:0000313" key="1">
    <source>
        <dbReference type="EMBL" id="MFC0528937.1"/>
    </source>
</evidence>
<name>A0ABV6M2M2_9ACTN</name>
<protein>
    <recommendedName>
        <fullName evidence="3">Alpha/beta hydrolase fold-3 domain-containing protein</fullName>
    </recommendedName>
</protein>
<gene>
    <name evidence="1" type="ORF">ACFFIA_14835</name>
</gene>
<dbReference type="RefSeq" id="WP_377251283.1">
    <property type="nucleotide sequence ID" value="NZ_JBHLUH010000021.1"/>
</dbReference>
<sequence>MGAESEGELAHRGGEAVAERLGIAPVTFPSHHGGFLPPEYGMAGDPEAFAEALRDAL</sequence>
<evidence type="ECO:0000313" key="2">
    <source>
        <dbReference type="Proteomes" id="UP001589867"/>
    </source>
</evidence>
<comment type="caution">
    <text evidence="1">The sequence shown here is derived from an EMBL/GenBank/DDBJ whole genome shotgun (WGS) entry which is preliminary data.</text>
</comment>
<reference evidence="1 2" key="1">
    <citation type="submission" date="2024-09" db="EMBL/GenBank/DDBJ databases">
        <authorList>
            <person name="Sun Q."/>
            <person name="Mori K."/>
        </authorList>
    </citation>
    <scope>NUCLEOTIDE SEQUENCE [LARGE SCALE GENOMIC DNA]</scope>
    <source>
        <strain evidence="1 2">TBRC 3947</strain>
    </source>
</reference>
<keyword evidence="2" id="KW-1185">Reference proteome</keyword>
<proteinExistence type="predicted"/>
<evidence type="ECO:0008006" key="3">
    <source>
        <dbReference type="Google" id="ProtNLM"/>
    </source>
</evidence>
<accession>A0ABV6M2M2</accession>
<organism evidence="1 2">
    <name type="scientific">Phytohabitans kaempferiae</name>
    <dbReference type="NCBI Taxonomy" id="1620943"/>
    <lineage>
        <taxon>Bacteria</taxon>
        <taxon>Bacillati</taxon>
        <taxon>Actinomycetota</taxon>
        <taxon>Actinomycetes</taxon>
        <taxon>Micromonosporales</taxon>
        <taxon>Micromonosporaceae</taxon>
    </lineage>
</organism>